<proteinExistence type="predicted"/>
<feature type="region of interest" description="Disordered" evidence="1">
    <location>
        <begin position="37"/>
        <end position="56"/>
    </location>
</feature>
<organism evidence="2 3">
    <name type="scientific">Nitrosomonas oligotropha</name>
    <dbReference type="NCBI Taxonomy" id="42354"/>
    <lineage>
        <taxon>Bacteria</taxon>
        <taxon>Pseudomonadati</taxon>
        <taxon>Pseudomonadota</taxon>
        <taxon>Betaproteobacteria</taxon>
        <taxon>Nitrosomonadales</taxon>
        <taxon>Nitrosomonadaceae</taxon>
        <taxon>Nitrosomonas</taxon>
    </lineage>
</organism>
<name>A0A2T5HWV3_9PROT</name>
<evidence type="ECO:0000313" key="2">
    <source>
        <dbReference type="EMBL" id="PTQ76072.1"/>
    </source>
</evidence>
<protein>
    <recommendedName>
        <fullName evidence="4">Tetratricopeptide repeat protein</fullName>
    </recommendedName>
</protein>
<evidence type="ECO:0000313" key="3">
    <source>
        <dbReference type="Proteomes" id="UP000244128"/>
    </source>
</evidence>
<reference evidence="2 3" key="1">
    <citation type="submission" date="2018-04" db="EMBL/GenBank/DDBJ databases">
        <title>Active sludge and wastewater microbial communities from Klosterneuburg, Austria.</title>
        <authorList>
            <person name="Wagner M."/>
        </authorList>
    </citation>
    <scope>NUCLEOTIDE SEQUENCE [LARGE SCALE GENOMIC DNA]</scope>
    <source>
        <strain evidence="2 3">Nm49</strain>
    </source>
</reference>
<dbReference type="AlphaFoldDB" id="A0A2T5HWV3"/>
<evidence type="ECO:0008006" key="4">
    <source>
        <dbReference type="Google" id="ProtNLM"/>
    </source>
</evidence>
<accession>A0A2T5HWV3</accession>
<sequence length="343" mass="38885">MVMKGKRLLPLSVLLFVVLVSFVQIVLARDSNQVRDNFSSQQAQSQKDPSETIPPRPRTEAAIQANNFFWFAFNNGRYDLIDQVLEALVGAYLNDPGDALTAGFIGTTHLWRLSEQSRLAEIPATITDSIVLGRKYLKRSVDLYPNAILLGQLGALTMAEGQIDTNDALSKDGLSKLMRSVKDWPEFNLFTPGYLFSRMLPPEDENYQRGLEMWWQDYEICVGEKVDRSNPDFTPFLSREVHTGRKRVCWNNEKAPHNLEGWFMNMGDMLVKAGDWSTAKKIYANARVIPSYSTWKFKGELEERINDVQLNINRFNAAPDGSNGEYKPVMSASPYACAVCHQK</sequence>
<dbReference type="EMBL" id="QAOI01000023">
    <property type="protein sequence ID" value="PTQ76072.1"/>
    <property type="molecule type" value="Genomic_DNA"/>
</dbReference>
<dbReference type="Proteomes" id="UP000244128">
    <property type="component" value="Unassembled WGS sequence"/>
</dbReference>
<gene>
    <name evidence="2" type="ORF">C8R26_1232</name>
</gene>
<feature type="compositionally biased region" description="Polar residues" evidence="1">
    <location>
        <begin position="37"/>
        <end position="47"/>
    </location>
</feature>
<comment type="caution">
    <text evidence="2">The sequence shown here is derived from an EMBL/GenBank/DDBJ whole genome shotgun (WGS) entry which is preliminary data.</text>
</comment>
<evidence type="ECO:0000256" key="1">
    <source>
        <dbReference type="SAM" id="MobiDB-lite"/>
    </source>
</evidence>